<sequence length="146" mass="14895">MTNIRRALVVALPAAAALAFSVTPAQASVGIHCTGDASCGTFWYNSGQNGSRTSFTGTGGINGSIKDLAGYKFLDSGAGQGTPVKNGAASFYNGSGAPTTIFYNSGWNGPCDTVAAYTVANQLVNTYNDNASFAFGASGSNCYKFN</sequence>
<keyword evidence="3" id="KW-1185">Reference proteome</keyword>
<feature type="chain" id="PRO_5047164135" description="Peptidase inhibitor family I36" evidence="1">
    <location>
        <begin position="28"/>
        <end position="146"/>
    </location>
</feature>
<evidence type="ECO:0000313" key="3">
    <source>
        <dbReference type="Proteomes" id="UP000599437"/>
    </source>
</evidence>
<proteinExistence type="predicted"/>
<accession>A0ABQ3DHV0</accession>
<keyword evidence="1" id="KW-0732">Signal</keyword>
<dbReference type="EMBL" id="BMVO01000003">
    <property type="protein sequence ID" value="GHA93239.1"/>
    <property type="molecule type" value="Genomic_DNA"/>
</dbReference>
<evidence type="ECO:0000313" key="2">
    <source>
        <dbReference type="EMBL" id="GHA93239.1"/>
    </source>
</evidence>
<comment type="caution">
    <text evidence="2">The sequence shown here is derived from an EMBL/GenBank/DDBJ whole genome shotgun (WGS) entry which is preliminary data.</text>
</comment>
<evidence type="ECO:0008006" key="4">
    <source>
        <dbReference type="Google" id="ProtNLM"/>
    </source>
</evidence>
<organism evidence="2 3">
    <name type="scientific">Streptomyces chryseus</name>
    <dbReference type="NCBI Taxonomy" id="68186"/>
    <lineage>
        <taxon>Bacteria</taxon>
        <taxon>Bacillati</taxon>
        <taxon>Actinomycetota</taxon>
        <taxon>Actinomycetes</taxon>
        <taxon>Kitasatosporales</taxon>
        <taxon>Streptomycetaceae</taxon>
        <taxon>Streptomyces</taxon>
    </lineage>
</organism>
<dbReference type="RefSeq" id="WP_138894005.1">
    <property type="nucleotide sequence ID" value="NZ_BMVO01000003.1"/>
</dbReference>
<name>A0ABQ3DHV0_9ACTN</name>
<protein>
    <recommendedName>
        <fullName evidence="4">Peptidase inhibitor family I36</fullName>
    </recommendedName>
</protein>
<evidence type="ECO:0000256" key="1">
    <source>
        <dbReference type="SAM" id="SignalP"/>
    </source>
</evidence>
<gene>
    <name evidence="2" type="ORF">GCM10010346_14860</name>
</gene>
<dbReference type="Proteomes" id="UP000599437">
    <property type="component" value="Unassembled WGS sequence"/>
</dbReference>
<reference evidence="3" key="1">
    <citation type="journal article" date="2019" name="Int. J. Syst. Evol. Microbiol.">
        <title>The Global Catalogue of Microorganisms (GCM) 10K type strain sequencing project: providing services to taxonomists for standard genome sequencing and annotation.</title>
        <authorList>
            <consortium name="The Broad Institute Genomics Platform"/>
            <consortium name="The Broad Institute Genome Sequencing Center for Infectious Disease"/>
            <person name="Wu L."/>
            <person name="Ma J."/>
        </authorList>
    </citation>
    <scope>NUCLEOTIDE SEQUENCE [LARGE SCALE GENOMIC DNA]</scope>
    <source>
        <strain evidence="3">JCM 4737</strain>
    </source>
</reference>
<feature type="signal peptide" evidence="1">
    <location>
        <begin position="1"/>
        <end position="27"/>
    </location>
</feature>